<dbReference type="STRING" id="1408287.GCA_000493815_01828"/>
<evidence type="ECO:0000313" key="4">
    <source>
        <dbReference type="EMBL" id="KXA22840.1"/>
    </source>
</evidence>
<dbReference type="PATRIC" id="fig|851.8.peg.875"/>
<feature type="domain" description="Solute-binding protein family 3/N-terminal" evidence="2">
    <location>
        <begin position="77"/>
        <end position="296"/>
    </location>
</feature>
<comment type="caution">
    <text evidence="4">The sequence shown here is derived from an EMBL/GenBank/DDBJ whole genome shotgun (WGS) entry which is preliminary data.</text>
</comment>
<dbReference type="Pfam" id="PF00497">
    <property type="entry name" value="SBP_bac_3"/>
    <property type="match status" value="1"/>
</dbReference>
<dbReference type="SMART" id="SM00062">
    <property type="entry name" value="PBPb"/>
    <property type="match status" value="1"/>
</dbReference>
<dbReference type="AlphaFoldDB" id="A0A133P2W1"/>
<dbReference type="Proteomes" id="UP000070401">
    <property type="component" value="Unassembled WGS sequence"/>
</dbReference>
<reference evidence="5" key="1">
    <citation type="submission" date="2016-01" db="EMBL/GenBank/DDBJ databases">
        <authorList>
            <person name="Mitreva M."/>
            <person name="Pepin K.H."/>
            <person name="Mihindukulasuriya K.A."/>
            <person name="Fulton R."/>
            <person name="Fronick C."/>
            <person name="O'Laughlin M."/>
            <person name="Miner T."/>
            <person name="Herter B."/>
            <person name="Rosa B.A."/>
            <person name="Cordes M."/>
            <person name="Tomlinson C."/>
            <person name="Wollam A."/>
            <person name="Palsikar V.B."/>
            <person name="Mardis E.R."/>
            <person name="Wilson R.K."/>
        </authorList>
    </citation>
    <scope>NUCLEOTIDE SEQUENCE [LARGE SCALE GENOMIC DNA]</scope>
    <source>
        <strain evidence="5">MJR7757B</strain>
    </source>
</reference>
<dbReference type="InterPro" id="IPR001638">
    <property type="entry name" value="Solute-binding_3/MltF_N"/>
</dbReference>
<dbReference type="eggNOG" id="COG0834">
    <property type="taxonomic scope" value="Bacteria"/>
</dbReference>
<gene>
    <name evidence="4" type="ORF">HMPREF3221_00870</name>
</gene>
<evidence type="ECO:0000256" key="1">
    <source>
        <dbReference type="ARBA" id="ARBA00022729"/>
    </source>
</evidence>
<dbReference type="SUPFAM" id="SSF53850">
    <property type="entry name" value="Periplasmic binding protein-like II"/>
    <property type="match status" value="1"/>
</dbReference>
<dbReference type="EMBL" id="LRPY01000082">
    <property type="protein sequence ID" value="KXA22840.1"/>
    <property type="molecule type" value="Genomic_DNA"/>
</dbReference>
<evidence type="ECO:0000313" key="5">
    <source>
        <dbReference type="Proteomes" id="UP000070401"/>
    </source>
</evidence>
<name>A0A133P2W1_FUSNU</name>
<keyword evidence="1" id="KW-0732">Signal</keyword>
<dbReference type="InterPro" id="IPR001320">
    <property type="entry name" value="Iontro_rcpt_C"/>
</dbReference>
<dbReference type="GO" id="GO:0015276">
    <property type="term" value="F:ligand-gated monoatomic ion channel activity"/>
    <property type="evidence" value="ECO:0007669"/>
    <property type="project" value="InterPro"/>
</dbReference>
<evidence type="ECO:0000259" key="3">
    <source>
        <dbReference type="SMART" id="SM00079"/>
    </source>
</evidence>
<accession>A0A133P2W1</accession>
<feature type="domain" description="Ionotropic glutamate receptor C-terminal" evidence="3">
    <location>
        <begin position="79"/>
        <end position="295"/>
    </location>
</feature>
<dbReference type="PANTHER" id="PTHR35936">
    <property type="entry name" value="MEMBRANE-BOUND LYTIC MUREIN TRANSGLYCOSYLASE F"/>
    <property type="match status" value="1"/>
</dbReference>
<dbReference type="GO" id="GO:0016020">
    <property type="term" value="C:membrane"/>
    <property type="evidence" value="ECO:0007669"/>
    <property type="project" value="InterPro"/>
</dbReference>
<dbReference type="SMART" id="SM00079">
    <property type="entry name" value="PBPe"/>
    <property type="match status" value="1"/>
</dbReference>
<dbReference type="Gene3D" id="3.40.190.10">
    <property type="entry name" value="Periplasmic binding protein-like II"/>
    <property type="match status" value="2"/>
</dbReference>
<protein>
    <submittedName>
        <fullName evidence="4">ABC transporter, substrate-binding protein, family 3</fullName>
    </submittedName>
</protein>
<dbReference type="CDD" id="cd13694">
    <property type="entry name" value="PBP2_Cysteine"/>
    <property type="match status" value="1"/>
</dbReference>
<sequence length="314" mass="34609">MQLTYFNFYKNFFKESLGGYKMKIWKKILKLATVGVAVLALAACGNKTEEAKPEAQAPAQETTAKARTVQEIKDSGVIRIGVFTDKAPFGYVDENGKNQGYDVYFTNRLAKDLGVKVEYISLDPASRVEYAETGKADIVAANFTVTPERAEKVDFSLPYMKVSLGVVSPDKAVIKSIDELKDKTLIVSKGTTAEYYFSKNYPEVKLQKYDSYADAYNALLDGRGDAFSTDNTEVLAWAKANPGFTVGIDSLGDVDTIAVAVQKGNKDLLDWINNEIKELGKENFFHEAYKATLEPIYGDSADPDSIVIEGGEIK</sequence>
<evidence type="ECO:0000259" key="2">
    <source>
        <dbReference type="SMART" id="SM00062"/>
    </source>
</evidence>
<dbReference type="PANTHER" id="PTHR35936:SF17">
    <property type="entry name" value="ARGININE-BINDING EXTRACELLULAR PROTEIN ARTP"/>
    <property type="match status" value="1"/>
</dbReference>
<keyword evidence="5" id="KW-1185">Reference proteome</keyword>
<organism evidence="4 5">
    <name type="scientific">Fusobacterium nucleatum</name>
    <dbReference type="NCBI Taxonomy" id="851"/>
    <lineage>
        <taxon>Bacteria</taxon>
        <taxon>Fusobacteriati</taxon>
        <taxon>Fusobacteriota</taxon>
        <taxon>Fusobacteriia</taxon>
        <taxon>Fusobacteriales</taxon>
        <taxon>Fusobacteriaceae</taxon>
        <taxon>Fusobacterium</taxon>
    </lineage>
</organism>
<proteinExistence type="predicted"/>